<gene>
    <name evidence="1" type="ORF">DICVIV_12616</name>
</gene>
<dbReference type="AlphaFoldDB" id="A0A0D8X9Z4"/>
<proteinExistence type="predicted"/>
<organism evidence="1 2">
    <name type="scientific">Dictyocaulus viviparus</name>
    <name type="common">Bovine lungworm</name>
    <dbReference type="NCBI Taxonomy" id="29172"/>
    <lineage>
        <taxon>Eukaryota</taxon>
        <taxon>Metazoa</taxon>
        <taxon>Ecdysozoa</taxon>
        <taxon>Nematoda</taxon>
        <taxon>Chromadorea</taxon>
        <taxon>Rhabditida</taxon>
        <taxon>Rhabditina</taxon>
        <taxon>Rhabditomorpha</taxon>
        <taxon>Strongyloidea</taxon>
        <taxon>Metastrongylidae</taxon>
        <taxon>Dictyocaulus</taxon>
    </lineage>
</organism>
<sequence length="132" mass="14656">MYLHLHLHITLMLPIKTLPYVETLRNVFSTRAALLNIELGLDVLFFKPQFFASSAISCLATMTYTRSEASNSYLSGLKQMNISDALLVQLHRYSGKCFLLRQGQALTSSSMIALITDAVAASLDSQAKIRTL</sequence>
<reference evidence="2" key="2">
    <citation type="journal article" date="2016" name="Sci. Rep.">
        <title>Dictyocaulus viviparus genome, variome and transcriptome elucidate lungworm biology and support future intervention.</title>
        <authorList>
            <person name="McNulty S.N."/>
            <person name="Strube C."/>
            <person name="Rosa B.A."/>
            <person name="Martin J.C."/>
            <person name="Tyagi R."/>
            <person name="Choi Y.J."/>
            <person name="Wang Q."/>
            <person name="Hallsworth Pepin K."/>
            <person name="Zhang X."/>
            <person name="Ozersky P."/>
            <person name="Wilson R.K."/>
            <person name="Sternberg P.W."/>
            <person name="Gasser R.B."/>
            <person name="Mitreva M."/>
        </authorList>
    </citation>
    <scope>NUCLEOTIDE SEQUENCE [LARGE SCALE GENOMIC DNA]</scope>
    <source>
        <strain evidence="2">HannoverDv2000</strain>
    </source>
</reference>
<protein>
    <submittedName>
        <fullName evidence="1">Uncharacterized protein</fullName>
    </submittedName>
</protein>
<evidence type="ECO:0000313" key="2">
    <source>
        <dbReference type="Proteomes" id="UP000053766"/>
    </source>
</evidence>
<name>A0A0D8X9Z4_DICVI</name>
<keyword evidence="2" id="KW-1185">Reference proteome</keyword>
<reference evidence="1 2" key="1">
    <citation type="submission" date="2013-11" db="EMBL/GenBank/DDBJ databases">
        <title>Draft genome of the bovine lungworm Dictyocaulus viviparus.</title>
        <authorList>
            <person name="Mitreva M."/>
        </authorList>
    </citation>
    <scope>NUCLEOTIDE SEQUENCE [LARGE SCALE GENOMIC DNA]</scope>
    <source>
        <strain evidence="1 2">HannoverDv2000</strain>
    </source>
</reference>
<accession>A0A0D8X9Z4</accession>
<dbReference type="Proteomes" id="UP000053766">
    <property type="component" value="Unassembled WGS sequence"/>
</dbReference>
<dbReference type="EMBL" id="KN716830">
    <property type="protein sequence ID" value="KJH41410.1"/>
    <property type="molecule type" value="Genomic_DNA"/>
</dbReference>
<evidence type="ECO:0000313" key="1">
    <source>
        <dbReference type="EMBL" id="KJH41410.1"/>
    </source>
</evidence>